<protein>
    <submittedName>
        <fullName evidence="2">Uncharacterized protein</fullName>
    </submittedName>
</protein>
<dbReference type="Proteomes" id="UP000077787">
    <property type="component" value="Chromosome"/>
</dbReference>
<evidence type="ECO:0000313" key="2">
    <source>
        <dbReference type="EMBL" id="ANF24237.1"/>
    </source>
</evidence>
<gene>
    <name evidence="2" type="ORF">PS273GM_03275</name>
</gene>
<proteinExistence type="predicted"/>
<sequence length="81" mass="9309">MTELKRYRIHYLINGEPASLTMSAFEAPAMEQAELEILLHHVKEPRASVDAPWEIPERASEHSRMAELGVSDIQIEEESHR</sequence>
<feature type="region of interest" description="Disordered" evidence="1">
    <location>
        <begin position="60"/>
        <end position="81"/>
    </location>
</feature>
<name>A0A172WLE7_STUST</name>
<dbReference type="EMBL" id="CP015641">
    <property type="protein sequence ID" value="ANF24237.1"/>
    <property type="molecule type" value="Genomic_DNA"/>
</dbReference>
<dbReference type="OrthoDB" id="6899794at2"/>
<evidence type="ECO:0000313" key="3">
    <source>
        <dbReference type="Proteomes" id="UP000077787"/>
    </source>
</evidence>
<evidence type="ECO:0000256" key="1">
    <source>
        <dbReference type="SAM" id="MobiDB-lite"/>
    </source>
</evidence>
<dbReference type="RefSeq" id="WP_045424495.1">
    <property type="nucleotide sequence ID" value="NZ_CP015641.1"/>
</dbReference>
<dbReference type="AlphaFoldDB" id="A0A172WLE7"/>
<organism evidence="2 3">
    <name type="scientific">Stutzerimonas stutzeri</name>
    <name type="common">Pseudomonas stutzeri</name>
    <dbReference type="NCBI Taxonomy" id="316"/>
    <lineage>
        <taxon>Bacteria</taxon>
        <taxon>Pseudomonadati</taxon>
        <taxon>Pseudomonadota</taxon>
        <taxon>Gammaproteobacteria</taxon>
        <taxon>Pseudomonadales</taxon>
        <taxon>Pseudomonadaceae</taxon>
        <taxon>Stutzerimonas</taxon>
    </lineage>
</organism>
<reference evidence="2 3" key="1">
    <citation type="submission" date="2016-05" db="EMBL/GenBank/DDBJ databases">
        <title>Genome sequence of Pseudomonas stutzeri 273 and identification of the exopolysaccharide biosynthesis locus.</title>
        <authorList>
            <person name="Wu S."/>
            <person name="Sun C."/>
        </authorList>
    </citation>
    <scope>NUCLEOTIDE SEQUENCE [LARGE SCALE GENOMIC DNA]</scope>
    <source>
        <strain evidence="2 3">273</strain>
    </source>
</reference>
<accession>A0A172WLE7</accession>